<dbReference type="OrthoDB" id="9815712at2"/>
<keyword evidence="6 9" id="KW-0067">ATP-binding</keyword>
<evidence type="ECO:0000313" key="9">
    <source>
        <dbReference type="EMBL" id="TPW26581.1"/>
    </source>
</evidence>
<dbReference type="Proteomes" id="UP000318801">
    <property type="component" value="Unassembled WGS sequence"/>
</dbReference>
<protein>
    <submittedName>
        <fullName evidence="9">ABC transporter ATP-binding protein</fullName>
    </submittedName>
</protein>
<comment type="similarity">
    <text evidence="2">Belongs to the ABC transporter superfamily.</text>
</comment>
<dbReference type="InterPro" id="IPR013563">
    <property type="entry name" value="Oligopep_ABC_C"/>
</dbReference>
<dbReference type="EMBL" id="VHLG01000026">
    <property type="protein sequence ID" value="TPW26581.1"/>
    <property type="molecule type" value="Genomic_DNA"/>
</dbReference>
<keyword evidence="7" id="KW-0472">Membrane</keyword>
<proteinExistence type="inferred from homology"/>
<dbReference type="GO" id="GO:0055085">
    <property type="term" value="P:transmembrane transport"/>
    <property type="evidence" value="ECO:0007669"/>
    <property type="project" value="UniProtKB-ARBA"/>
</dbReference>
<dbReference type="PANTHER" id="PTHR43297">
    <property type="entry name" value="OLIGOPEPTIDE TRANSPORT ATP-BINDING PROTEIN APPD"/>
    <property type="match status" value="1"/>
</dbReference>
<comment type="subcellular location">
    <subcellularLocation>
        <location evidence="1">Cell inner membrane</location>
        <topology evidence="1">Peripheral membrane protein</topology>
    </subcellularLocation>
</comment>
<dbReference type="PROSITE" id="PS50893">
    <property type="entry name" value="ABC_TRANSPORTER_2"/>
    <property type="match status" value="1"/>
</dbReference>
<feature type="domain" description="ABC transporter" evidence="8">
    <location>
        <begin position="17"/>
        <end position="262"/>
    </location>
</feature>
<keyword evidence="4" id="KW-1003">Cell membrane</keyword>
<dbReference type="GO" id="GO:0005524">
    <property type="term" value="F:ATP binding"/>
    <property type="evidence" value="ECO:0007669"/>
    <property type="project" value="UniProtKB-KW"/>
</dbReference>
<keyword evidence="3" id="KW-0813">Transport</keyword>
<comment type="caution">
    <text evidence="9">The sequence shown here is derived from an EMBL/GenBank/DDBJ whole genome shotgun (WGS) entry which is preliminary data.</text>
</comment>
<evidence type="ECO:0000256" key="5">
    <source>
        <dbReference type="ARBA" id="ARBA00022741"/>
    </source>
</evidence>
<evidence type="ECO:0000256" key="2">
    <source>
        <dbReference type="ARBA" id="ARBA00005417"/>
    </source>
</evidence>
<evidence type="ECO:0000313" key="10">
    <source>
        <dbReference type="Proteomes" id="UP000318801"/>
    </source>
</evidence>
<dbReference type="NCBIfam" id="TIGR01727">
    <property type="entry name" value="oligo_HPY"/>
    <property type="match status" value="1"/>
</dbReference>
<dbReference type="InterPro" id="IPR003439">
    <property type="entry name" value="ABC_transporter-like_ATP-bd"/>
</dbReference>
<evidence type="ECO:0000256" key="3">
    <source>
        <dbReference type="ARBA" id="ARBA00022448"/>
    </source>
</evidence>
<evidence type="ECO:0000256" key="1">
    <source>
        <dbReference type="ARBA" id="ARBA00004417"/>
    </source>
</evidence>
<evidence type="ECO:0000256" key="7">
    <source>
        <dbReference type="ARBA" id="ARBA00023136"/>
    </source>
</evidence>
<reference evidence="9 10" key="1">
    <citation type="submission" date="2019-06" db="EMBL/GenBank/DDBJ databases">
        <authorList>
            <person name="Li M."/>
        </authorList>
    </citation>
    <scope>NUCLEOTIDE SEQUENCE [LARGE SCALE GENOMIC DNA]</scope>
    <source>
        <strain evidence="9 10">BGMRC2036</strain>
    </source>
</reference>
<name>A0A506U041_9HYPH</name>
<dbReference type="FunFam" id="3.40.50.300:FF:000016">
    <property type="entry name" value="Oligopeptide ABC transporter ATP-binding component"/>
    <property type="match status" value="1"/>
</dbReference>
<keyword evidence="10" id="KW-1185">Reference proteome</keyword>
<dbReference type="Pfam" id="PF08352">
    <property type="entry name" value="oligo_HPY"/>
    <property type="match status" value="1"/>
</dbReference>
<dbReference type="Gene3D" id="3.40.50.300">
    <property type="entry name" value="P-loop containing nucleotide triphosphate hydrolases"/>
    <property type="match status" value="1"/>
</dbReference>
<gene>
    <name evidence="9" type="ORF">FJU08_22045</name>
</gene>
<dbReference type="SUPFAM" id="SSF52540">
    <property type="entry name" value="P-loop containing nucleoside triphosphate hydrolases"/>
    <property type="match status" value="1"/>
</dbReference>
<dbReference type="GO" id="GO:0005886">
    <property type="term" value="C:plasma membrane"/>
    <property type="evidence" value="ECO:0007669"/>
    <property type="project" value="UniProtKB-SubCell"/>
</dbReference>
<dbReference type="InterPro" id="IPR003593">
    <property type="entry name" value="AAA+_ATPase"/>
</dbReference>
<dbReference type="InterPro" id="IPR017871">
    <property type="entry name" value="ABC_transporter-like_CS"/>
</dbReference>
<dbReference type="GO" id="GO:0016887">
    <property type="term" value="F:ATP hydrolysis activity"/>
    <property type="evidence" value="ECO:0007669"/>
    <property type="project" value="InterPro"/>
</dbReference>
<dbReference type="PANTHER" id="PTHR43297:SF2">
    <property type="entry name" value="DIPEPTIDE TRANSPORT ATP-BINDING PROTEIN DPPD"/>
    <property type="match status" value="1"/>
</dbReference>
<dbReference type="PROSITE" id="PS00211">
    <property type="entry name" value="ABC_TRANSPORTER_1"/>
    <property type="match status" value="1"/>
</dbReference>
<accession>A0A506U041</accession>
<evidence type="ECO:0000256" key="4">
    <source>
        <dbReference type="ARBA" id="ARBA00022475"/>
    </source>
</evidence>
<dbReference type="SMART" id="SM00382">
    <property type="entry name" value="AAA"/>
    <property type="match status" value="1"/>
</dbReference>
<evidence type="ECO:0000256" key="6">
    <source>
        <dbReference type="ARBA" id="ARBA00022840"/>
    </source>
</evidence>
<dbReference type="InterPro" id="IPR050388">
    <property type="entry name" value="ABC_Ni/Peptide_Import"/>
</dbReference>
<dbReference type="AlphaFoldDB" id="A0A506U041"/>
<dbReference type="GO" id="GO:0015833">
    <property type="term" value="P:peptide transport"/>
    <property type="evidence" value="ECO:0007669"/>
    <property type="project" value="InterPro"/>
</dbReference>
<organism evidence="9 10">
    <name type="scientific">Martelella alba</name>
    <dbReference type="NCBI Taxonomy" id="2590451"/>
    <lineage>
        <taxon>Bacteria</taxon>
        <taxon>Pseudomonadati</taxon>
        <taxon>Pseudomonadota</taxon>
        <taxon>Alphaproteobacteria</taxon>
        <taxon>Hyphomicrobiales</taxon>
        <taxon>Aurantimonadaceae</taxon>
        <taxon>Martelella</taxon>
    </lineage>
</organism>
<dbReference type="CDD" id="cd03257">
    <property type="entry name" value="ABC_NikE_OppD_transporters"/>
    <property type="match status" value="1"/>
</dbReference>
<keyword evidence="5" id="KW-0547">Nucleotide-binding</keyword>
<evidence type="ECO:0000259" key="8">
    <source>
        <dbReference type="PROSITE" id="PS50893"/>
    </source>
</evidence>
<sequence length="341" mass="37095">MMLNPPEDHVSEAVLELRDLSISFSGPALPDLVDQVSFSVRGGEMLCIVGESGCGKSLTSLAIMGLLSAPRMVGEIRVAGRDLLKVSERVREDIRGKEIAMIFQEPMTSLNPSYTVGYQIGEAIRRHRPGSRADIRDEVIDMLRRVGVPAPERRFHAYPHQMSGGQRQRIMIAMALINNPKLLIADEPTTALDVTIQAQILDLMKEMQRETGTAVVMITHDLRVVAEVADRLVVMYAGRIVESGTTAAIFEDPMHPYTIGLFGAMPTMGARAGRLATIDGNVPAPADFPVGCRFAPRCPFASARCFAEKPPMTELGNGHSVACFHAPIEESMTAIAEELSA</sequence>
<dbReference type="InterPro" id="IPR027417">
    <property type="entry name" value="P-loop_NTPase"/>
</dbReference>
<dbReference type="Pfam" id="PF00005">
    <property type="entry name" value="ABC_tran"/>
    <property type="match status" value="1"/>
</dbReference>